<dbReference type="Gramene" id="OPUNC05G15400.1">
    <property type="protein sequence ID" value="OPUNC05G15400.1"/>
    <property type="gene ID" value="OPUNC05G15400"/>
</dbReference>
<dbReference type="Proteomes" id="UP000026962">
    <property type="component" value="Chromosome 5"/>
</dbReference>
<keyword evidence="2" id="KW-1185">Reference proteome</keyword>
<organism evidence="1">
    <name type="scientific">Oryza punctata</name>
    <name type="common">Red rice</name>
    <dbReference type="NCBI Taxonomy" id="4537"/>
    <lineage>
        <taxon>Eukaryota</taxon>
        <taxon>Viridiplantae</taxon>
        <taxon>Streptophyta</taxon>
        <taxon>Embryophyta</taxon>
        <taxon>Tracheophyta</taxon>
        <taxon>Spermatophyta</taxon>
        <taxon>Magnoliopsida</taxon>
        <taxon>Liliopsida</taxon>
        <taxon>Poales</taxon>
        <taxon>Poaceae</taxon>
        <taxon>BOP clade</taxon>
        <taxon>Oryzoideae</taxon>
        <taxon>Oryzeae</taxon>
        <taxon>Oryzinae</taxon>
        <taxon>Oryza</taxon>
    </lineage>
</organism>
<protein>
    <submittedName>
        <fullName evidence="1">Uncharacterized protein</fullName>
    </submittedName>
</protein>
<sequence>MQAGSPFDPTVSALYSYLDSIGSTSASRADAVPTDEERVTLCTKIINSGTSLVVPSSAFASCALLPN</sequence>
<reference evidence="1" key="2">
    <citation type="submission" date="2018-05" db="EMBL/GenBank/DDBJ databases">
        <title>OpunRS2 (Oryza punctata Reference Sequence Version 2).</title>
        <authorList>
            <person name="Zhang J."/>
            <person name="Kudrna D."/>
            <person name="Lee S."/>
            <person name="Talag J."/>
            <person name="Welchert J."/>
            <person name="Wing R.A."/>
        </authorList>
    </citation>
    <scope>NUCLEOTIDE SEQUENCE [LARGE SCALE GENOMIC DNA]</scope>
</reference>
<reference evidence="1" key="1">
    <citation type="submission" date="2015-04" db="UniProtKB">
        <authorList>
            <consortium name="EnsemblPlants"/>
        </authorList>
    </citation>
    <scope>IDENTIFICATION</scope>
</reference>
<evidence type="ECO:0000313" key="1">
    <source>
        <dbReference type="EnsemblPlants" id="OPUNC05G15400.1"/>
    </source>
</evidence>
<dbReference type="EnsemblPlants" id="OPUNC05G15400.1">
    <property type="protein sequence ID" value="OPUNC05G15400.1"/>
    <property type="gene ID" value="OPUNC05G15400"/>
</dbReference>
<dbReference type="AlphaFoldDB" id="A0A0E0L2V9"/>
<evidence type="ECO:0000313" key="2">
    <source>
        <dbReference type="Proteomes" id="UP000026962"/>
    </source>
</evidence>
<dbReference type="HOGENOM" id="CLU_2816885_0_0_1"/>
<name>A0A0E0L2V9_ORYPU</name>
<accession>A0A0E0L2V9</accession>
<proteinExistence type="predicted"/>